<name>A0A165P6C4_9AGAM</name>
<evidence type="ECO:0000313" key="3">
    <source>
        <dbReference type="Proteomes" id="UP000076761"/>
    </source>
</evidence>
<dbReference type="InParanoid" id="A0A165P6C4"/>
<dbReference type="Proteomes" id="UP000076761">
    <property type="component" value="Unassembled WGS sequence"/>
</dbReference>
<keyword evidence="1" id="KW-1133">Transmembrane helix</keyword>
<evidence type="ECO:0000256" key="1">
    <source>
        <dbReference type="SAM" id="Phobius"/>
    </source>
</evidence>
<accession>A0A165P6C4</accession>
<keyword evidence="3" id="KW-1185">Reference proteome</keyword>
<protein>
    <submittedName>
        <fullName evidence="2">Uncharacterized protein</fullName>
    </submittedName>
</protein>
<reference evidence="2 3" key="1">
    <citation type="journal article" date="2016" name="Mol. Biol. Evol.">
        <title>Comparative Genomics of Early-Diverging Mushroom-Forming Fungi Provides Insights into the Origins of Lignocellulose Decay Capabilities.</title>
        <authorList>
            <person name="Nagy L.G."/>
            <person name="Riley R."/>
            <person name="Tritt A."/>
            <person name="Adam C."/>
            <person name="Daum C."/>
            <person name="Floudas D."/>
            <person name="Sun H."/>
            <person name="Yadav J.S."/>
            <person name="Pangilinan J."/>
            <person name="Larsson K.H."/>
            <person name="Matsuura K."/>
            <person name="Barry K."/>
            <person name="Labutti K."/>
            <person name="Kuo R."/>
            <person name="Ohm R.A."/>
            <person name="Bhattacharya S.S."/>
            <person name="Shirouzu T."/>
            <person name="Yoshinaga Y."/>
            <person name="Martin F.M."/>
            <person name="Grigoriev I.V."/>
            <person name="Hibbett D.S."/>
        </authorList>
    </citation>
    <scope>NUCLEOTIDE SEQUENCE [LARGE SCALE GENOMIC DNA]</scope>
    <source>
        <strain evidence="2 3">HHB14362 ss-1</strain>
    </source>
</reference>
<proteinExistence type="predicted"/>
<organism evidence="2 3">
    <name type="scientific">Neolentinus lepideus HHB14362 ss-1</name>
    <dbReference type="NCBI Taxonomy" id="1314782"/>
    <lineage>
        <taxon>Eukaryota</taxon>
        <taxon>Fungi</taxon>
        <taxon>Dikarya</taxon>
        <taxon>Basidiomycota</taxon>
        <taxon>Agaricomycotina</taxon>
        <taxon>Agaricomycetes</taxon>
        <taxon>Gloeophyllales</taxon>
        <taxon>Gloeophyllaceae</taxon>
        <taxon>Neolentinus</taxon>
    </lineage>
</organism>
<sequence>MSTSTNHFMIDLLSRLSPPSPVAGVPRSAASTGASWRAHRSPLVSAAERVSASLGGLLRTSQGNCARFLRLLHSTAASRPRSRQQSLASPPSFKHIQSHLLPVSLLHDFLADSDIVMAFGTPVDILVFGLVFLLLLVCAAVGYVLYDGWTSWSYARVDTDEEVLVSRS</sequence>
<gene>
    <name evidence="2" type="ORF">NEOLEDRAFT_838198</name>
</gene>
<feature type="transmembrane region" description="Helical" evidence="1">
    <location>
        <begin position="125"/>
        <end position="146"/>
    </location>
</feature>
<dbReference type="EMBL" id="KV425618">
    <property type="protein sequence ID" value="KZT20585.1"/>
    <property type="molecule type" value="Genomic_DNA"/>
</dbReference>
<evidence type="ECO:0000313" key="2">
    <source>
        <dbReference type="EMBL" id="KZT20585.1"/>
    </source>
</evidence>
<keyword evidence="1" id="KW-0472">Membrane</keyword>
<dbReference type="AlphaFoldDB" id="A0A165P6C4"/>
<keyword evidence="1" id="KW-0812">Transmembrane</keyword>